<keyword evidence="6" id="KW-0808">Transferase</keyword>
<dbReference type="InterPro" id="IPR024960">
    <property type="entry name" value="PEMT/MFAP"/>
</dbReference>
<dbReference type="PANTHER" id="PTHR15458:SF5">
    <property type="entry name" value="PHOSPHATIDYLETHANOLAMINE N-METHYLTRANSFERASE"/>
    <property type="match status" value="1"/>
</dbReference>
<dbReference type="InterPro" id="IPR007318">
    <property type="entry name" value="Phopholipid_MeTrfase"/>
</dbReference>
<evidence type="ECO:0000256" key="4">
    <source>
        <dbReference type="ARBA" id="ARBA00022516"/>
    </source>
</evidence>
<evidence type="ECO:0000313" key="16">
    <source>
        <dbReference type="EMBL" id="CAD9177991.1"/>
    </source>
</evidence>
<keyword evidence="4" id="KW-0444">Lipid biosynthesis</keyword>
<evidence type="ECO:0000256" key="1">
    <source>
        <dbReference type="ARBA" id="ARBA00004477"/>
    </source>
</evidence>
<evidence type="ECO:0000256" key="10">
    <source>
        <dbReference type="ARBA" id="ARBA00022989"/>
    </source>
</evidence>
<comment type="subcellular location">
    <subcellularLocation>
        <location evidence="1">Endoplasmic reticulum membrane</location>
        <topology evidence="1">Multi-pass membrane protein</topology>
    </subcellularLocation>
</comment>
<keyword evidence="8" id="KW-0812">Transmembrane</keyword>
<evidence type="ECO:0000256" key="7">
    <source>
        <dbReference type="ARBA" id="ARBA00022691"/>
    </source>
</evidence>
<evidence type="ECO:0000256" key="3">
    <source>
        <dbReference type="ARBA" id="ARBA00005189"/>
    </source>
</evidence>
<evidence type="ECO:0000256" key="8">
    <source>
        <dbReference type="ARBA" id="ARBA00022692"/>
    </source>
</evidence>
<dbReference type="GO" id="GO:0000773">
    <property type="term" value="F:phosphatidyl-N-methylethanolamine N-methyltransferase activity"/>
    <property type="evidence" value="ECO:0007669"/>
    <property type="project" value="UniProtKB-EC"/>
</dbReference>
<keyword evidence="9" id="KW-0256">Endoplasmic reticulum</keyword>
<dbReference type="EC" id="2.1.1.71" evidence="15"/>
<evidence type="ECO:0000256" key="9">
    <source>
        <dbReference type="ARBA" id="ARBA00022824"/>
    </source>
</evidence>
<evidence type="ECO:0000256" key="11">
    <source>
        <dbReference type="ARBA" id="ARBA00023098"/>
    </source>
</evidence>
<keyword evidence="11" id="KW-0443">Lipid metabolism</keyword>
<dbReference type="GO" id="GO:0006656">
    <property type="term" value="P:phosphatidylcholine biosynthetic process"/>
    <property type="evidence" value="ECO:0007669"/>
    <property type="project" value="UniProtKB-UniPathway"/>
</dbReference>
<comment type="pathway">
    <text evidence="3">Lipid metabolism.</text>
</comment>
<evidence type="ECO:0000256" key="6">
    <source>
        <dbReference type="ARBA" id="ARBA00022679"/>
    </source>
</evidence>
<keyword evidence="12" id="KW-0472">Membrane</keyword>
<dbReference type="Pfam" id="PF04191">
    <property type="entry name" value="PEMT"/>
    <property type="match status" value="1"/>
</dbReference>
<keyword evidence="10" id="KW-1133">Transmembrane helix</keyword>
<keyword evidence="5" id="KW-0489">Methyltransferase</keyword>
<protein>
    <recommendedName>
        <fullName evidence="15">phosphatidyl-N-methylethanolamine N-methyltransferase</fullName>
        <ecNumber evidence="15">2.1.1.71</ecNumber>
    </recommendedName>
</protein>
<dbReference type="UniPathway" id="UPA00753"/>
<dbReference type="PANTHER" id="PTHR15458">
    <property type="entry name" value="PHOSPHATIDYLETHANOLAMINE N-METHYLTRANSFERASE"/>
    <property type="match status" value="1"/>
</dbReference>
<accession>A0A7S1RWR3</accession>
<evidence type="ECO:0000256" key="2">
    <source>
        <dbReference type="ARBA" id="ARBA00004969"/>
    </source>
</evidence>
<evidence type="ECO:0000256" key="5">
    <source>
        <dbReference type="ARBA" id="ARBA00022603"/>
    </source>
</evidence>
<gene>
    <name evidence="16" type="ORF">ACAT0790_LOCUS54760</name>
</gene>
<evidence type="ECO:0000256" key="15">
    <source>
        <dbReference type="ARBA" id="ARBA00034137"/>
    </source>
</evidence>
<sequence>MAALLQEALQPLRKVPLGLSAALLGSMAAPHCLYAYIWQRPCDFLEGAARMPLRLLGEHAVEVMQKLVLGLKAIQLASLLAWCEFGLLPVCGAVSGPSRWLVVQAIRSAAPARWILGLGLLLPGQALNVGVYRSIGADGVYYGVKLGRPVPWASGFPFNVGLRHPQYVGAMCSWAGLCALLAATPSAAAPLGAVLLLWGGFYTASAVHEASSDADVVDK</sequence>
<keyword evidence="14" id="KW-1208">Phospholipid metabolism</keyword>
<evidence type="ECO:0000256" key="14">
    <source>
        <dbReference type="ARBA" id="ARBA00023264"/>
    </source>
</evidence>
<dbReference type="GO" id="GO:0005789">
    <property type="term" value="C:endoplasmic reticulum membrane"/>
    <property type="evidence" value="ECO:0007669"/>
    <property type="project" value="UniProtKB-SubCell"/>
</dbReference>
<keyword evidence="13" id="KW-0594">Phospholipid biosynthesis</keyword>
<organism evidence="16">
    <name type="scientific">Alexandrium catenella</name>
    <name type="common">Red tide dinoflagellate</name>
    <name type="synonym">Gonyaulax catenella</name>
    <dbReference type="NCBI Taxonomy" id="2925"/>
    <lineage>
        <taxon>Eukaryota</taxon>
        <taxon>Sar</taxon>
        <taxon>Alveolata</taxon>
        <taxon>Dinophyceae</taxon>
        <taxon>Gonyaulacales</taxon>
        <taxon>Pyrocystaceae</taxon>
        <taxon>Alexandrium</taxon>
    </lineage>
</organism>
<dbReference type="GO" id="GO:0032259">
    <property type="term" value="P:methylation"/>
    <property type="evidence" value="ECO:0007669"/>
    <property type="project" value="UniProtKB-KW"/>
</dbReference>
<name>A0A7S1RWR3_ALECA</name>
<dbReference type="EMBL" id="HBGE01091978">
    <property type="protein sequence ID" value="CAD9177991.1"/>
    <property type="molecule type" value="Transcribed_RNA"/>
</dbReference>
<comment type="pathway">
    <text evidence="2">Phospholipid metabolism; phosphatidylcholine biosynthesis.</text>
</comment>
<proteinExistence type="predicted"/>
<reference evidence="16" key="1">
    <citation type="submission" date="2021-01" db="EMBL/GenBank/DDBJ databases">
        <authorList>
            <person name="Corre E."/>
            <person name="Pelletier E."/>
            <person name="Niang G."/>
            <person name="Scheremetjew M."/>
            <person name="Finn R."/>
            <person name="Kale V."/>
            <person name="Holt S."/>
            <person name="Cochrane G."/>
            <person name="Meng A."/>
            <person name="Brown T."/>
            <person name="Cohen L."/>
        </authorList>
    </citation>
    <scope>NUCLEOTIDE SEQUENCE</scope>
    <source>
        <strain evidence="16">OF101</strain>
    </source>
</reference>
<dbReference type="AlphaFoldDB" id="A0A7S1RWR3"/>
<keyword evidence="7" id="KW-0949">S-adenosyl-L-methionine</keyword>
<evidence type="ECO:0000256" key="12">
    <source>
        <dbReference type="ARBA" id="ARBA00023136"/>
    </source>
</evidence>
<evidence type="ECO:0000256" key="13">
    <source>
        <dbReference type="ARBA" id="ARBA00023209"/>
    </source>
</evidence>